<evidence type="ECO:0008006" key="8">
    <source>
        <dbReference type="Google" id="ProtNLM"/>
    </source>
</evidence>
<organism evidence="6 7">
    <name type="scientific">Novosphingobium malaysiense</name>
    <dbReference type="NCBI Taxonomy" id="1348853"/>
    <lineage>
        <taxon>Bacteria</taxon>
        <taxon>Pseudomonadati</taxon>
        <taxon>Pseudomonadota</taxon>
        <taxon>Alphaproteobacteria</taxon>
        <taxon>Sphingomonadales</taxon>
        <taxon>Sphingomonadaceae</taxon>
        <taxon>Novosphingobium</taxon>
    </lineage>
</organism>
<dbReference type="Proteomes" id="UP000031057">
    <property type="component" value="Unassembled WGS sequence"/>
</dbReference>
<keyword evidence="4" id="KW-0408">Iron</keyword>
<proteinExistence type="predicted"/>
<name>A0A0B1ZKV7_9SPHN</name>
<evidence type="ECO:0000256" key="5">
    <source>
        <dbReference type="ARBA" id="ARBA00023014"/>
    </source>
</evidence>
<keyword evidence="3" id="KW-0249">Electron transport</keyword>
<accession>A0A0B1ZKV7</accession>
<keyword evidence="7" id="KW-1185">Reference proteome</keyword>
<dbReference type="PANTHER" id="PTHR36923:SF3">
    <property type="entry name" value="FERREDOXIN"/>
    <property type="match status" value="1"/>
</dbReference>
<comment type="caution">
    <text evidence="6">The sequence shown here is derived from an EMBL/GenBank/DDBJ whole genome shotgun (WGS) entry which is preliminary data.</text>
</comment>
<evidence type="ECO:0000256" key="1">
    <source>
        <dbReference type="ARBA" id="ARBA00022448"/>
    </source>
</evidence>
<dbReference type="Pfam" id="PF13459">
    <property type="entry name" value="Fer4_15"/>
    <property type="match status" value="1"/>
</dbReference>
<evidence type="ECO:0000313" key="6">
    <source>
        <dbReference type="EMBL" id="KHK89813.1"/>
    </source>
</evidence>
<evidence type="ECO:0000313" key="7">
    <source>
        <dbReference type="Proteomes" id="UP000031057"/>
    </source>
</evidence>
<keyword evidence="1" id="KW-0813">Transport</keyword>
<sequence length="75" mass="8052">MPFTIKLDRDGCSGHARCAAVDPDLFPLDDQGYSVADGVVVPEGKERLALRGVRSCPERVLTLVDDDGNPVQKLG</sequence>
<dbReference type="EMBL" id="JTDI01000006">
    <property type="protein sequence ID" value="KHK89813.1"/>
    <property type="molecule type" value="Genomic_DNA"/>
</dbReference>
<dbReference type="RefSeq" id="WP_039287162.1">
    <property type="nucleotide sequence ID" value="NZ_JTDI01000006.1"/>
</dbReference>
<protein>
    <recommendedName>
        <fullName evidence="8">Ferredoxin</fullName>
    </recommendedName>
</protein>
<evidence type="ECO:0000256" key="3">
    <source>
        <dbReference type="ARBA" id="ARBA00022982"/>
    </source>
</evidence>
<dbReference type="PANTHER" id="PTHR36923">
    <property type="entry name" value="FERREDOXIN"/>
    <property type="match status" value="1"/>
</dbReference>
<keyword evidence="2" id="KW-0479">Metal-binding</keyword>
<dbReference type="Gene3D" id="3.30.70.20">
    <property type="match status" value="1"/>
</dbReference>
<dbReference type="InterPro" id="IPR051269">
    <property type="entry name" value="Fe-S_cluster_ET"/>
</dbReference>
<dbReference type="STRING" id="1348853.LK12_17990"/>
<dbReference type="AlphaFoldDB" id="A0A0B1ZKV7"/>
<gene>
    <name evidence="6" type="ORF">LK12_17990</name>
</gene>
<dbReference type="GO" id="GO:0051536">
    <property type="term" value="F:iron-sulfur cluster binding"/>
    <property type="evidence" value="ECO:0007669"/>
    <property type="project" value="UniProtKB-KW"/>
</dbReference>
<reference evidence="6 7" key="1">
    <citation type="submission" date="2014-10" db="EMBL/GenBank/DDBJ databases">
        <title>Genome sequence of Novosphingobium malaysiense MUSC 273(T).</title>
        <authorList>
            <person name="Lee L.-H."/>
        </authorList>
    </citation>
    <scope>NUCLEOTIDE SEQUENCE [LARGE SCALE GENOMIC DNA]</scope>
    <source>
        <strain evidence="6 7">MUSC 273</strain>
    </source>
</reference>
<dbReference type="OrthoDB" id="164224at2"/>
<dbReference type="GO" id="GO:0046872">
    <property type="term" value="F:metal ion binding"/>
    <property type="evidence" value="ECO:0007669"/>
    <property type="project" value="UniProtKB-KW"/>
</dbReference>
<keyword evidence="5" id="KW-0411">Iron-sulfur</keyword>
<evidence type="ECO:0000256" key="2">
    <source>
        <dbReference type="ARBA" id="ARBA00022723"/>
    </source>
</evidence>
<dbReference type="SUPFAM" id="SSF54862">
    <property type="entry name" value="4Fe-4S ferredoxins"/>
    <property type="match status" value="1"/>
</dbReference>
<evidence type="ECO:0000256" key="4">
    <source>
        <dbReference type="ARBA" id="ARBA00023004"/>
    </source>
</evidence>